<dbReference type="OrthoDB" id="9974612at2759"/>
<protein>
    <submittedName>
        <fullName evidence="2 3">Uncharacterized protein LOC118412481</fullName>
    </submittedName>
</protein>
<reference evidence="2 3" key="2">
    <citation type="submission" date="2025-04" db="UniProtKB">
        <authorList>
            <consortium name="RefSeq"/>
        </authorList>
    </citation>
    <scope>IDENTIFICATION</scope>
    <source>
        <strain evidence="2 3">S238N-H82</strain>
        <tissue evidence="2 3">Testes</tissue>
    </source>
</reference>
<evidence type="ECO:0000313" key="1">
    <source>
        <dbReference type="Proteomes" id="UP000001554"/>
    </source>
</evidence>
<dbReference type="OMA" id="NDWETTH"/>
<sequence length="142" mass="16339">MVQLYYYENLGAECRKLLAKTDYPVKVVLFPYEGWAASALRVTWTLKLHKWSRSRCKVVEKCGSRMAQSTVAKVTEFAKGYMSIRGRFKGVKDPDFELCLTSHVSNADFHDGYLLTGTLERGDRGEGRMELTHFAMVRRDPY</sequence>
<evidence type="ECO:0000313" key="2">
    <source>
        <dbReference type="RefSeq" id="XP_035671259.1"/>
    </source>
</evidence>
<organism evidence="1 3">
    <name type="scientific">Branchiostoma floridae</name>
    <name type="common">Florida lancelet</name>
    <name type="synonym">Amphioxus</name>
    <dbReference type="NCBI Taxonomy" id="7739"/>
    <lineage>
        <taxon>Eukaryota</taxon>
        <taxon>Metazoa</taxon>
        <taxon>Chordata</taxon>
        <taxon>Cephalochordata</taxon>
        <taxon>Leptocardii</taxon>
        <taxon>Amphioxiformes</taxon>
        <taxon>Branchiostomatidae</taxon>
        <taxon>Branchiostoma</taxon>
    </lineage>
</organism>
<dbReference type="KEGG" id="bfo:118412481"/>
<proteinExistence type="predicted"/>
<dbReference type="AlphaFoldDB" id="A0A9J7KWV5"/>
<evidence type="ECO:0000313" key="3">
    <source>
        <dbReference type="RefSeq" id="XP_035671260.1"/>
    </source>
</evidence>
<name>A0A9J7KWV5_BRAFL</name>
<dbReference type="GeneID" id="118412481"/>
<dbReference type="RefSeq" id="XP_035671259.1">
    <property type="nucleotide sequence ID" value="XM_035815366.1"/>
</dbReference>
<accession>A0A9J7KWV5</accession>
<keyword evidence="1" id="KW-1185">Reference proteome</keyword>
<dbReference type="RefSeq" id="XP_035671260.1">
    <property type="nucleotide sequence ID" value="XM_035815367.1"/>
</dbReference>
<gene>
    <name evidence="2 3" type="primary">LOC118412481</name>
</gene>
<reference evidence="1" key="1">
    <citation type="journal article" date="2020" name="Nat. Ecol. Evol.">
        <title>Deeply conserved synteny resolves early events in vertebrate evolution.</title>
        <authorList>
            <person name="Simakov O."/>
            <person name="Marletaz F."/>
            <person name="Yue J.X."/>
            <person name="O'Connell B."/>
            <person name="Jenkins J."/>
            <person name="Brandt A."/>
            <person name="Calef R."/>
            <person name="Tung C.H."/>
            <person name="Huang T.K."/>
            <person name="Schmutz J."/>
            <person name="Satoh N."/>
            <person name="Yu J.K."/>
            <person name="Putnam N.H."/>
            <person name="Green R.E."/>
            <person name="Rokhsar D.S."/>
        </authorList>
    </citation>
    <scope>NUCLEOTIDE SEQUENCE [LARGE SCALE GENOMIC DNA]</scope>
    <source>
        <strain evidence="1">S238N-H82</strain>
    </source>
</reference>
<dbReference type="Proteomes" id="UP000001554">
    <property type="component" value="Chromosome 3"/>
</dbReference>